<evidence type="ECO:0000313" key="2">
    <source>
        <dbReference type="Proteomes" id="UP000198534"/>
    </source>
</evidence>
<keyword evidence="2" id="KW-1185">Reference proteome</keyword>
<proteinExistence type="predicted"/>
<dbReference type="Proteomes" id="UP000198534">
    <property type="component" value="Unassembled WGS sequence"/>
</dbReference>
<dbReference type="EMBL" id="FNNQ01000007">
    <property type="protein sequence ID" value="SDW90009.1"/>
    <property type="molecule type" value="Genomic_DNA"/>
</dbReference>
<organism evidence="1 2">
    <name type="scientific">Marininema mesophilum</name>
    <dbReference type="NCBI Taxonomy" id="1048340"/>
    <lineage>
        <taxon>Bacteria</taxon>
        <taxon>Bacillati</taxon>
        <taxon>Bacillota</taxon>
        <taxon>Bacilli</taxon>
        <taxon>Bacillales</taxon>
        <taxon>Thermoactinomycetaceae</taxon>
        <taxon>Marininema</taxon>
    </lineage>
</organism>
<gene>
    <name evidence="1" type="ORF">SAMN05444487_107148</name>
</gene>
<evidence type="ECO:0000313" key="1">
    <source>
        <dbReference type="EMBL" id="SDW90009.1"/>
    </source>
</evidence>
<dbReference type="AlphaFoldDB" id="A0A1H2XCK6"/>
<dbReference type="STRING" id="1048340.SAMN05444487_107148"/>
<accession>A0A1H2XCK6</accession>
<reference evidence="1 2" key="1">
    <citation type="submission" date="2016-10" db="EMBL/GenBank/DDBJ databases">
        <authorList>
            <person name="de Groot N.N."/>
        </authorList>
    </citation>
    <scope>NUCLEOTIDE SEQUENCE [LARGE SCALE GENOMIC DNA]</scope>
    <source>
        <strain evidence="1 2">DSM 45610</strain>
    </source>
</reference>
<protein>
    <submittedName>
        <fullName evidence="1">Uncharacterized protein</fullName>
    </submittedName>
</protein>
<sequence>MNRWKSWLSQFGKIINNRRGASTVEYVIILAAVALI</sequence>
<name>A0A1H2XCK6_9BACL</name>